<name>A0AAW9S4Y8_9BACT</name>
<reference evidence="1 2" key="1">
    <citation type="submission" date="2024-04" db="EMBL/GenBank/DDBJ databases">
        <title>Novel genus in family Flammeovirgaceae.</title>
        <authorList>
            <person name="Nguyen T.H."/>
            <person name="Vuong T.Q."/>
            <person name="Le H."/>
            <person name="Kim S.-G."/>
        </authorList>
    </citation>
    <scope>NUCLEOTIDE SEQUENCE [LARGE SCALE GENOMIC DNA]</scope>
    <source>
        <strain evidence="1 2">JCM 23209</strain>
    </source>
</reference>
<sequence>MFRFSLVIVLLSSFLLFSSQHKKSVSGGYYAASIPVCGIEEAEEGLTSTGGPSITILSPKDGSMVISPFKVAFQVKNWAVGEDTTHIHWILEELNAEGAVANLQIGIHRNLKPIVFEEVNPKTRYTVKLLLMQTNHKSIGKFAKVSVQVK</sequence>
<evidence type="ECO:0000313" key="2">
    <source>
        <dbReference type="Proteomes" id="UP001403385"/>
    </source>
</evidence>
<dbReference type="RefSeq" id="WP_346821351.1">
    <property type="nucleotide sequence ID" value="NZ_JBDKWZ010000006.1"/>
</dbReference>
<keyword evidence="2" id="KW-1185">Reference proteome</keyword>
<accession>A0AAW9S4Y8</accession>
<proteinExistence type="predicted"/>
<protein>
    <submittedName>
        <fullName evidence="1">Uncharacterized protein</fullName>
    </submittedName>
</protein>
<evidence type="ECO:0000313" key="1">
    <source>
        <dbReference type="EMBL" id="MEN7548572.1"/>
    </source>
</evidence>
<organism evidence="1 2">
    <name type="scientific">Rapidithrix thailandica</name>
    <dbReference type="NCBI Taxonomy" id="413964"/>
    <lineage>
        <taxon>Bacteria</taxon>
        <taxon>Pseudomonadati</taxon>
        <taxon>Bacteroidota</taxon>
        <taxon>Cytophagia</taxon>
        <taxon>Cytophagales</taxon>
        <taxon>Flammeovirgaceae</taxon>
        <taxon>Rapidithrix</taxon>
    </lineage>
</organism>
<dbReference type="EMBL" id="JBDKWZ010000006">
    <property type="protein sequence ID" value="MEN7548572.1"/>
    <property type="molecule type" value="Genomic_DNA"/>
</dbReference>
<comment type="caution">
    <text evidence="1">The sequence shown here is derived from an EMBL/GenBank/DDBJ whole genome shotgun (WGS) entry which is preliminary data.</text>
</comment>
<dbReference type="AlphaFoldDB" id="A0AAW9S4Y8"/>
<dbReference type="Proteomes" id="UP001403385">
    <property type="component" value="Unassembled WGS sequence"/>
</dbReference>
<gene>
    <name evidence="1" type="ORF">AAG747_11665</name>
</gene>